<organism evidence="2 3">
    <name type="scientific">Synchytrium endobioticum</name>
    <dbReference type="NCBI Taxonomy" id="286115"/>
    <lineage>
        <taxon>Eukaryota</taxon>
        <taxon>Fungi</taxon>
        <taxon>Fungi incertae sedis</taxon>
        <taxon>Chytridiomycota</taxon>
        <taxon>Chytridiomycota incertae sedis</taxon>
        <taxon>Chytridiomycetes</taxon>
        <taxon>Synchytriales</taxon>
        <taxon>Synchytriaceae</taxon>
        <taxon>Synchytrium</taxon>
    </lineage>
</organism>
<proteinExistence type="predicted"/>
<protein>
    <submittedName>
        <fullName evidence="2">Uncharacterized protein</fullName>
    </submittedName>
</protein>
<evidence type="ECO:0000313" key="3">
    <source>
        <dbReference type="Proteomes" id="UP000320475"/>
    </source>
</evidence>
<feature type="non-terminal residue" evidence="2">
    <location>
        <position position="373"/>
    </location>
</feature>
<feature type="region of interest" description="Disordered" evidence="1">
    <location>
        <begin position="268"/>
        <end position="349"/>
    </location>
</feature>
<sequence length="373" mass="40321">MNGNEKRRRGDDEYADEDYRPVKPRMFHISHSPTPASIWKSNASKVSDNAPYTGLHAYPSSFVNPGALSSPTDDHLAELLDWRLKADAFIDRLVMEVTELKREQTFLEHQYDAHTRCYADTIAELRKGIDTLGKMKESVDNSAPTDKVSATRGTTPATCGLATPVSDIDSSGNNSIQKCRVDPLETGRLFGISIVSQPRPALTNVQLATTTTQKSLSNSSARSKAALGPSTSTDSPLVDLANAESEVPSLESHAIDVSIVPEQVNAHDDRNTSEMQPGANHAGKNGRQGSPDPIVKQEPEYVIPQITPQAATKDAPAPLPLPSQTSASQESGNEGSPKSNASPDTPHLSDASIAKIMDVLEKVICEEDFYLDY</sequence>
<feature type="region of interest" description="Disordered" evidence="1">
    <location>
        <begin position="210"/>
        <end position="237"/>
    </location>
</feature>
<reference evidence="2 3" key="1">
    <citation type="journal article" date="2019" name="Sci. Rep.">
        <title>Comparative genomics of chytrid fungi reveal insights into the obligate biotrophic and pathogenic lifestyle of Synchytrium endobioticum.</title>
        <authorList>
            <person name="van de Vossenberg B.T.L.H."/>
            <person name="Warris S."/>
            <person name="Nguyen H.D.T."/>
            <person name="van Gent-Pelzer M.P.E."/>
            <person name="Joly D.L."/>
            <person name="van de Geest H.C."/>
            <person name="Bonants P.J.M."/>
            <person name="Smith D.S."/>
            <person name="Levesque C.A."/>
            <person name="van der Lee T.A.J."/>
        </authorList>
    </citation>
    <scope>NUCLEOTIDE SEQUENCE [LARGE SCALE GENOMIC DNA]</scope>
    <source>
        <strain evidence="2 3">LEV6574</strain>
    </source>
</reference>
<name>A0A507BRE5_9FUNG</name>
<feature type="compositionally biased region" description="Polar residues" evidence="1">
    <location>
        <begin position="322"/>
        <end position="343"/>
    </location>
</feature>
<dbReference type="AlphaFoldDB" id="A0A507BRE5"/>
<dbReference type="Proteomes" id="UP000320475">
    <property type="component" value="Unassembled WGS sequence"/>
</dbReference>
<gene>
    <name evidence="2" type="ORF">SeLEV6574_g08616</name>
</gene>
<dbReference type="EMBL" id="QEAM01001172">
    <property type="protein sequence ID" value="TPX30322.1"/>
    <property type="molecule type" value="Genomic_DNA"/>
</dbReference>
<accession>A0A507BRE5</accession>
<comment type="caution">
    <text evidence="2">The sequence shown here is derived from an EMBL/GenBank/DDBJ whole genome shotgun (WGS) entry which is preliminary data.</text>
</comment>
<evidence type="ECO:0000256" key="1">
    <source>
        <dbReference type="SAM" id="MobiDB-lite"/>
    </source>
</evidence>
<evidence type="ECO:0000313" key="2">
    <source>
        <dbReference type="EMBL" id="TPX30322.1"/>
    </source>
</evidence>
<feature type="compositionally biased region" description="Polar residues" evidence="1">
    <location>
        <begin position="210"/>
        <end position="222"/>
    </location>
</feature>